<dbReference type="GO" id="GO:0034727">
    <property type="term" value="P:piecemeal microautophagy of the nucleus"/>
    <property type="evidence" value="ECO:0007669"/>
    <property type="project" value="TreeGrafter"/>
</dbReference>
<dbReference type="GO" id="GO:0006995">
    <property type="term" value="P:cellular response to nitrogen starvation"/>
    <property type="evidence" value="ECO:0007669"/>
    <property type="project" value="TreeGrafter"/>
</dbReference>
<dbReference type="InterPro" id="IPR045886">
    <property type="entry name" value="ThiF/MoeB/HesA"/>
</dbReference>
<dbReference type="Gene3D" id="3.40.50.720">
    <property type="entry name" value="NAD(P)-binding Rossmann-like Domain"/>
    <property type="match status" value="1"/>
</dbReference>
<keyword evidence="7 10" id="KW-0653">Protein transport</keyword>
<dbReference type="GO" id="GO:0019778">
    <property type="term" value="F:Atg12 activating enzyme activity"/>
    <property type="evidence" value="ECO:0007669"/>
    <property type="project" value="TreeGrafter"/>
</dbReference>
<proteinExistence type="inferred from homology"/>
<gene>
    <name evidence="13" type="ORF">AKO1_010226</name>
</gene>
<evidence type="ECO:0000256" key="4">
    <source>
        <dbReference type="ARBA" id="ARBA00022448"/>
    </source>
</evidence>
<keyword evidence="4 10" id="KW-0813">Transport</keyword>
<keyword evidence="14" id="KW-1185">Reference proteome</keyword>
<dbReference type="GO" id="GO:0015031">
    <property type="term" value="P:protein transport"/>
    <property type="evidence" value="ECO:0007669"/>
    <property type="project" value="UniProtKB-UniRule"/>
</dbReference>
<dbReference type="GO" id="GO:0000045">
    <property type="term" value="P:autophagosome assembly"/>
    <property type="evidence" value="ECO:0007669"/>
    <property type="project" value="TreeGrafter"/>
</dbReference>
<evidence type="ECO:0000313" key="13">
    <source>
        <dbReference type="EMBL" id="KAL0491789.1"/>
    </source>
</evidence>
<dbReference type="FunFam" id="3.40.50.720:FF:000395">
    <property type="entry name" value="ubiquitin-like modifier-activating enzyme ATG7"/>
    <property type="match status" value="1"/>
</dbReference>
<dbReference type="GO" id="GO:0000407">
    <property type="term" value="C:phagophore assembly site"/>
    <property type="evidence" value="ECO:0007669"/>
    <property type="project" value="UniProtKB-SubCell"/>
</dbReference>
<dbReference type="Pfam" id="PF16420">
    <property type="entry name" value="ATG7_N"/>
    <property type="match status" value="1"/>
</dbReference>
<evidence type="ECO:0000256" key="9">
    <source>
        <dbReference type="PIRSR" id="PIRSR606285-1"/>
    </source>
</evidence>
<evidence type="ECO:0000259" key="12">
    <source>
        <dbReference type="Pfam" id="PF16420"/>
    </source>
</evidence>
<dbReference type="InterPro" id="IPR000594">
    <property type="entry name" value="ThiF_NAD_FAD-bd"/>
</dbReference>
<name>A0AAW2ZST5_9EUKA</name>
<dbReference type="GO" id="GO:0000422">
    <property type="term" value="P:autophagy of mitochondrion"/>
    <property type="evidence" value="ECO:0007669"/>
    <property type="project" value="TreeGrafter"/>
</dbReference>
<feature type="active site" description="Glycyl thioester intermediate" evidence="9">
    <location>
        <position position="532"/>
    </location>
</feature>
<evidence type="ECO:0000256" key="2">
    <source>
        <dbReference type="ARBA" id="ARBA00011738"/>
    </source>
</evidence>
<dbReference type="InterPro" id="IPR006285">
    <property type="entry name" value="Atg7"/>
</dbReference>
<sequence length="665" mass="75582">MSLVQFESFTSSVDPDYWYELENKKLTEFKLDNTERDIYATYNTGGEHEQVSSRIRLSRGAFNKQDTFNTMSVYDFSSPGTLLNSNTMEDFKNLDKKAIIKEVAKKIYDSIVSGDWINDPTLLTRFYLISYAELKQHVFYHWFAFPAITPTQALTSPTSSHLIGKTFNEEQVEQLRVAYDMYRTDNHIRDRSFFVVVHNQTSNTLTINSFSSYKEEQSSDSKVYFAFADPSSLESHPGWPLRNFSLAVSHRFPTHSVYTFLCIREIPNKRDLSRSLFIDINQATLSDPSKMVAVGWEKTLNKSRPKIADMGQMMDPIKLAESSVRLNLELMKWRMFPSLDLNKLSNTKCLLVGAGTLGCHVARNLMAWGCFNITFIDRTKVSFSNPVRQPLYEYVDCLNGGANKAQCAADHVKKIYPNANANAYSLDIPMPGHPYDDSHKEAVQSHYEQMNELIKSHDVIYLLTDTRESRWLPTLLATANDKIVINAALGFDSYLVMRHGQPNHTNRLGCYFCFDVVAPVDSTKDRTLDQQCTVTRPGVSAVAGSLAVELLVAMLHHKLESNAPASIVGSQDQGELGFIPHQIRGSMSNFQNALMTGSAYNQCTACSDAIVKEYKKNGFDFLHKVFNRSKLLEELTGLDQLQQKTQGMLDEMEFIDEDDEEYQFM</sequence>
<dbReference type="Gene3D" id="3.40.140.70">
    <property type="entry name" value="Ubiquitin-like modifier-activating enzyme ATG7 N-terminal domain"/>
    <property type="match status" value="1"/>
</dbReference>
<evidence type="ECO:0000256" key="1">
    <source>
        <dbReference type="ARBA" id="ARBA00010931"/>
    </source>
</evidence>
<accession>A0AAW2ZST5</accession>
<dbReference type="CDD" id="cd01486">
    <property type="entry name" value="Apg7"/>
    <property type="match status" value="1"/>
</dbReference>
<dbReference type="InterPro" id="IPR035985">
    <property type="entry name" value="Ubiquitin-activating_enz"/>
</dbReference>
<evidence type="ECO:0000256" key="8">
    <source>
        <dbReference type="ARBA" id="ARBA00023006"/>
    </source>
</evidence>
<dbReference type="Gene3D" id="3.40.140.100">
    <property type="entry name" value="Ubiquitin-like modifier-activating enzyme ATG7 C-terminal domain"/>
    <property type="match status" value="1"/>
</dbReference>
<evidence type="ECO:0000256" key="10">
    <source>
        <dbReference type="RuleBase" id="RU366022"/>
    </source>
</evidence>
<dbReference type="InterPro" id="IPR042522">
    <property type="entry name" value="Atg7_N_1"/>
</dbReference>
<keyword evidence="5 10" id="KW-0963">Cytoplasm</keyword>
<comment type="subunit">
    <text evidence="2 10">Homodimer.</text>
</comment>
<comment type="subcellular location">
    <subcellularLocation>
        <location evidence="10">Cytoplasm</location>
    </subcellularLocation>
    <subcellularLocation>
        <location evidence="10">Preautophagosomal structure</location>
    </subcellularLocation>
</comment>
<dbReference type="GO" id="GO:0019779">
    <property type="term" value="F:Atg8 activating enzyme activity"/>
    <property type="evidence" value="ECO:0007669"/>
    <property type="project" value="TreeGrafter"/>
</dbReference>
<evidence type="ECO:0000256" key="7">
    <source>
        <dbReference type="ARBA" id="ARBA00022927"/>
    </source>
</evidence>
<comment type="similarity">
    <text evidence="1 10">Belongs to the ATG7 family.</text>
</comment>
<dbReference type="InterPro" id="IPR032197">
    <property type="entry name" value="Atg7_N"/>
</dbReference>
<evidence type="ECO:0000256" key="6">
    <source>
        <dbReference type="ARBA" id="ARBA00022786"/>
    </source>
</evidence>
<dbReference type="InterPro" id="IPR042523">
    <property type="entry name" value="Atg7_N_2"/>
</dbReference>
<comment type="function">
    <text evidence="10">E1-like activating enzyme involved in the 2 ubiquitin-like systems required for autophagy.</text>
</comment>
<dbReference type="NCBIfam" id="TIGR01381">
    <property type="entry name" value="E1_like_apg7"/>
    <property type="match status" value="1"/>
</dbReference>
<dbReference type="SUPFAM" id="SSF69572">
    <property type="entry name" value="Activating enzymes of the ubiquitin-like proteins"/>
    <property type="match status" value="1"/>
</dbReference>
<dbReference type="PANTHER" id="PTHR10953">
    <property type="entry name" value="UBIQUITIN-ACTIVATING ENZYME E1"/>
    <property type="match status" value="1"/>
</dbReference>
<protein>
    <recommendedName>
        <fullName evidence="3 10">Ubiquitin-like modifier-activating enzyme ATG7</fullName>
    </recommendedName>
    <alternativeName>
        <fullName evidence="10">Autophagy-related protein 7</fullName>
    </alternativeName>
</protein>
<reference evidence="13 14" key="1">
    <citation type="submission" date="2024-03" db="EMBL/GenBank/DDBJ databases">
        <title>The Acrasis kona genome and developmental transcriptomes reveal deep origins of eukaryotic multicellular pathways.</title>
        <authorList>
            <person name="Sheikh S."/>
            <person name="Fu C.-J."/>
            <person name="Brown M.W."/>
            <person name="Baldauf S.L."/>
        </authorList>
    </citation>
    <scope>NUCLEOTIDE SEQUENCE [LARGE SCALE GENOMIC DNA]</scope>
    <source>
        <strain evidence="13 14">ATCC MYA-3509</strain>
    </source>
</reference>
<dbReference type="AlphaFoldDB" id="A0AAW2ZST5"/>
<comment type="caution">
    <text evidence="13">The sequence shown here is derived from an EMBL/GenBank/DDBJ whole genome shotgun (WGS) entry which is preliminary data.</text>
</comment>
<dbReference type="GO" id="GO:0032446">
    <property type="term" value="P:protein modification by small protein conjugation"/>
    <property type="evidence" value="ECO:0007669"/>
    <property type="project" value="TreeGrafter"/>
</dbReference>
<dbReference type="Pfam" id="PF00899">
    <property type="entry name" value="ThiF"/>
    <property type="match status" value="1"/>
</dbReference>
<evidence type="ECO:0000313" key="14">
    <source>
        <dbReference type="Proteomes" id="UP001431209"/>
    </source>
</evidence>
<dbReference type="PANTHER" id="PTHR10953:SF3">
    <property type="entry name" value="UBIQUITIN-LIKE MODIFIER-ACTIVATING ENZYME ATG7"/>
    <property type="match status" value="1"/>
</dbReference>
<evidence type="ECO:0000256" key="5">
    <source>
        <dbReference type="ARBA" id="ARBA00022490"/>
    </source>
</evidence>
<dbReference type="EMBL" id="JAOPGA020001865">
    <property type="protein sequence ID" value="KAL0491789.1"/>
    <property type="molecule type" value="Genomic_DNA"/>
</dbReference>
<feature type="domain" description="THIF-type NAD/FAD binding fold" evidence="11">
    <location>
        <begin position="331"/>
        <end position="563"/>
    </location>
</feature>
<dbReference type="Proteomes" id="UP001431209">
    <property type="component" value="Unassembled WGS sequence"/>
</dbReference>
<feature type="domain" description="Ubiquitin-like modifier-activating enzyme Atg7 N-terminal" evidence="12">
    <location>
        <begin position="4"/>
        <end position="314"/>
    </location>
</feature>
<evidence type="ECO:0000256" key="3">
    <source>
        <dbReference type="ARBA" id="ARBA00017647"/>
    </source>
</evidence>
<evidence type="ECO:0000259" key="11">
    <source>
        <dbReference type="Pfam" id="PF00899"/>
    </source>
</evidence>
<organism evidence="13 14">
    <name type="scientific">Acrasis kona</name>
    <dbReference type="NCBI Taxonomy" id="1008807"/>
    <lineage>
        <taxon>Eukaryota</taxon>
        <taxon>Discoba</taxon>
        <taxon>Heterolobosea</taxon>
        <taxon>Tetramitia</taxon>
        <taxon>Eutetramitia</taxon>
        <taxon>Acrasidae</taxon>
        <taxon>Acrasis</taxon>
    </lineage>
</organism>
<keyword evidence="8 10" id="KW-0072">Autophagy</keyword>
<keyword evidence="6 10" id="KW-0833">Ubl conjugation pathway</keyword>